<evidence type="ECO:0000256" key="2">
    <source>
        <dbReference type="ARBA" id="ARBA00023315"/>
    </source>
</evidence>
<dbReference type="PANTHER" id="PTHR43877">
    <property type="entry name" value="AMINOALKYLPHOSPHONATE N-ACETYLTRANSFERASE-RELATED-RELATED"/>
    <property type="match status" value="1"/>
</dbReference>
<reference evidence="5" key="1">
    <citation type="submission" date="2016-11" db="EMBL/GenBank/DDBJ databases">
        <authorList>
            <person name="Varghese N."/>
            <person name="Submissions S."/>
        </authorList>
    </citation>
    <scope>NUCLEOTIDE SEQUENCE [LARGE SCALE GENOMIC DNA]</scope>
    <source>
        <strain evidence="5">DSM 27619</strain>
    </source>
</reference>
<dbReference type="InterPro" id="IPR000182">
    <property type="entry name" value="GNAT_dom"/>
</dbReference>
<sequence>MIIKRTDSSNTDFRYLVKFLDQDLAVRDGEEHAFYHQFNAIDQLKNCALFYIGEKPVACGAFKKFDDDTVEIKRMFVLPEYRGKGYASRILGELEIWARDEDFTFAVLETGLKQPEAIALYTKNGYQLIPNYGQYVGAENSVCYKKTL</sequence>
<dbReference type="Gene3D" id="3.40.630.30">
    <property type="match status" value="1"/>
</dbReference>
<dbReference type="CDD" id="cd04301">
    <property type="entry name" value="NAT_SF"/>
    <property type="match status" value="1"/>
</dbReference>
<accession>A0A1M5CPY6</accession>
<evidence type="ECO:0000259" key="3">
    <source>
        <dbReference type="PROSITE" id="PS51186"/>
    </source>
</evidence>
<dbReference type="STRING" id="1416778.SAMN05443633_10514"/>
<dbReference type="RefSeq" id="WP_072957202.1">
    <property type="nucleotide sequence ID" value="NZ_FQUT01000005.1"/>
</dbReference>
<name>A0A1M5CPY6_9FLAO</name>
<dbReference type="GO" id="GO:0016747">
    <property type="term" value="F:acyltransferase activity, transferring groups other than amino-acyl groups"/>
    <property type="evidence" value="ECO:0007669"/>
    <property type="project" value="InterPro"/>
</dbReference>
<dbReference type="AlphaFoldDB" id="A0A1M5CPY6"/>
<dbReference type="InterPro" id="IPR016181">
    <property type="entry name" value="Acyl_CoA_acyltransferase"/>
</dbReference>
<organism evidence="4 5">
    <name type="scientific">Chryseobacterium arachidis</name>
    <dbReference type="NCBI Taxonomy" id="1416778"/>
    <lineage>
        <taxon>Bacteria</taxon>
        <taxon>Pseudomonadati</taxon>
        <taxon>Bacteroidota</taxon>
        <taxon>Flavobacteriia</taxon>
        <taxon>Flavobacteriales</taxon>
        <taxon>Weeksellaceae</taxon>
        <taxon>Chryseobacterium group</taxon>
        <taxon>Chryseobacterium</taxon>
    </lineage>
</organism>
<gene>
    <name evidence="4" type="ORF">SAMN05443633_10514</name>
</gene>
<evidence type="ECO:0000313" key="4">
    <source>
        <dbReference type="EMBL" id="SHF56798.1"/>
    </source>
</evidence>
<dbReference type="OrthoDB" id="9803233at2"/>
<dbReference type="Pfam" id="PF00583">
    <property type="entry name" value="Acetyltransf_1"/>
    <property type="match status" value="1"/>
</dbReference>
<dbReference type="InterPro" id="IPR050832">
    <property type="entry name" value="Bact_Acetyltransf"/>
</dbReference>
<keyword evidence="2" id="KW-0012">Acyltransferase</keyword>
<evidence type="ECO:0000256" key="1">
    <source>
        <dbReference type="ARBA" id="ARBA00022679"/>
    </source>
</evidence>
<dbReference type="SUPFAM" id="SSF55729">
    <property type="entry name" value="Acyl-CoA N-acyltransferases (Nat)"/>
    <property type="match status" value="1"/>
</dbReference>
<dbReference type="PROSITE" id="PS51186">
    <property type="entry name" value="GNAT"/>
    <property type="match status" value="1"/>
</dbReference>
<feature type="domain" description="N-acetyltransferase" evidence="3">
    <location>
        <begin position="1"/>
        <end position="148"/>
    </location>
</feature>
<keyword evidence="5" id="KW-1185">Reference proteome</keyword>
<dbReference type="PANTHER" id="PTHR43877:SF2">
    <property type="entry name" value="AMINOALKYLPHOSPHONATE N-ACETYLTRANSFERASE-RELATED"/>
    <property type="match status" value="1"/>
</dbReference>
<keyword evidence="1 4" id="KW-0808">Transferase</keyword>
<dbReference type="EMBL" id="FQUT01000005">
    <property type="protein sequence ID" value="SHF56798.1"/>
    <property type="molecule type" value="Genomic_DNA"/>
</dbReference>
<evidence type="ECO:0000313" key="5">
    <source>
        <dbReference type="Proteomes" id="UP000184518"/>
    </source>
</evidence>
<proteinExistence type="predicted"/>
<dbReference type="Proteomes" id="UP000184518">
    <property type="component" value="Unassembled WGS sequence"/>
</dbReference>
<protein>
    <submittedName>
        <fullName evidence="4">Acetyltransferase (GNAT) family protein</fullName>
    </submittedName>
</protein>